<dbReference type="OrthoDB" id="696234at2759"/>
<proteinExistence type="predicted"/>
<protein>
    <submittedName>
        <fullName evidence="2">Uncharacterized protein</fullName>
    </submittedName>
</protein>
<name>A0A835EG22_9POAL</name>
<gene>
    <name evidence="2" type="ORF">HU200_042216</name>
</gene>
<comment type="caution">
    <text evidence="2">The sequence shown here is derived from an EMBL/GenBank/DDBJ whole genome shotgun (WGS) entry which is preliminary data.</text>
</comment>
<dbReference type="EMBL" id="JACEFO010002027">
    <property type="protein sequence ID" value="KAF8688738.1"/>
    <property type="molecule type" value="Genomic_DNA"/>
</dbReference>
<dbReference type="Proteomes" id="UP000636709">
    <property type="component" value="Unassembled WGS sequence"/>
</dbReference>
<reference evidence="2" key="1">
    <citation type="submission" date="2020-07" db="EMBL/GenBank/DDBJ databases">
        <title>Genome sequence and genetic diversity analysis of an under-domesticated orphan crop, white fonio (Digitaria exilis).</title>
        <authorList>
            <person name="Bennetzen J.L."/>
            <person name="Chen S."/>
            <person name="Ma X."/>
            <person name="Wang X."/>
            <person name="Yssel A.E.J."/>
            <person name="Chaluvadi S.R."/>
            <person name="Johnson M."/>
            <person name="Gangashetty P."/>
            <person name="Hamidou F."/>
            <person name="Sanogo M.D."/>
            <person name="Zwaenepoel A."/>
            <person name="Wallace J."/>
            <person name="Van De Peer Y."/>
            <person name="Van Deynze A."/>
        </authorList>
    </citation>
    <scope>NUCLEOTIDE SEQUENCE</scope>
    <source>
        <tissue evidence="2">Leaves</tissue>
    </source>
</reference>
<evidence type="ECO:0000313" key="3">
    <source>
        <dbReference type="Proteomes" id="UP000636709"/>
    </source>
</evidence>
<dbReference type="AlphaFoldDB" id="A0A835EG22"/>
<evidence type="ECO:0000256" key="1">
    <source>
        <dbReference type="SAM" id="MobiDB-lite"/>
    </source>
</evidence>
<feature type="region of interest" description="Disordered" evidence="1">
    <location>
        <begin position="1"/>
        <end position="20"/>
    </location>
</feature>
<keyword evidence="3" id="KW-1185">Reference proteome</keyword>
<organism evidence="2 3">
    <name type="scientific">Digitaria exilis</name>
    <dbReference type="NCBI Taxonomy" id="1010633"/>
    <lineage>
        <taxon>Eukaryota</taxon>
        <taxon>Viridiplantae</taxon>
        <taxon>Streptophyta</taxon>
        <taxon>Embryophyta</taxon>
        <taxon>Tracheophyta</taxon>
        <taxon>Spermatophyta</taxon>
        <taxon>Magnoliopsida</taxon>
        <taxon>Liliopsida</taxon>
        <taxon>Poales</taxon>
        <taxon>Poaceae</taxon>
        <taxon>PACMAD clade</taxon>
        <taxon>Panicoideae</taxon>
        <taxon>Panicodae</taxon>
        <taxon>Paniceae</taxon>
        <taxon>Anthephorinae</taxon>
        <taxon>Digitaria</taxon>
    </lineage>
</organism>
<evidence type="ECO:0000313" key="2">
    <source>
        <dbReference type="EMBL" id="KAF8688738.1"/>
    </source>
</evidence>
<sequence>MISQRLDSVPHRHLRRRGLGSGGRAFDAFLETVVLMDMALVLIRDEVAAHARRSHREDVEEKLKLWARAVAREAKFGMLGSS</sequence>
<accession>A0A835EG22</accession>